<feature type="region of interest" description="Disordered" evidence="2">
    <location>
        <begin position="1138"/>
        <end position="1163"/>
    </location>
</feature>
<comment type="caution">
    <text evidence="3">The sequence shown here is derived from an EMBL/GenBank/DDBJ whole genome shotgun (WGS) entry which is preliminary data.</text>
</comment>
<proteinExistence type="predicted"/>
<dbReference type="RefSeq" id="WP_168093753.1">
    <property type="nucleotide sequence ID" value="NZ_JAATER010000174.1"/>
</dbReference>
<dbReference type="AlphaFoldDB" id="A0A9X2LMF2"/>
<reference evidence="3" key="1">
    <citation type="submission" date="2022-06" db="EMBL/GenBank/DDBJ databases">
        <title>WGS of actinobacteria.</title>
        <authorList>
            <person name="Thawai C."/>
        </authorList>
    </citation>
    <scope>NUCLEOTIDE SEQUENCE</scope>
    <source>
        <strain evidence="3">AA8</strain>
    </source>
</reference>
<protein>
    <submittedName>
        <fullName evidence="3">Uncharacterized protein</fullName>
    </submittedName>
</protein>
<dbReference type="Proteomes" id="UP001142374">
    <property type="component" value="Unassembled WGS sequence"/>
</dbReference>
<dbReference type="EMBL" id="JANIID010000031">
    <property type="protein sequence ID" value="MCQ8773527.1"/>
    <property type="molecule type" value="Genomic_DNA"/>
</dbReference>
<feature type="region of interest" description="Disordered" evidence="2">
    <location>
        <begin position="333"/>
        <end position="353"/>
    </location>
</feature>
<name>A0A9X2LMF2_9ACTN</name>
<organism evidence="3 4">
    <name type="scientific">Streptomyces telluris</name>
    <dbReference type="NCBI Taxonomy" id="2720021"/>
    <lineage>
        <taxon>Bacteria</taxon>
        <taxon>Bacillati</taxon>
        <taxon>Actinomycetota</taxon>
        <taxon>Actinomycetes</taxon>
        <taxon>Kitasatosporales</taxon>
        <taxon>Streptomycetaceae</taxon>
        <taxon>Streptomyces</taxon>
    </lineage>
</organism>
<accession>A0A9X2LMF2</accession>
<gene>
    <name evidence="3" type="ORF">NQU55_27780</name>
</gene>
<evidence type="ECO:0000256" key="1">
    <source>
        <dbReference type="SAM" id="Coils"/>
    </source>
</evidence>
<sequence>MNTDLLVPVRLRALVVNDQVRARDTFLRWIPNYHLLGVHRSPEPSPYASTDTEFSQEAGHDGVHLHWELPAALRRAATPGGEITLPPAPNRWLVVRHAYTAAGEYATAAWVVESDFLDKRTGTVPYLRPGRGHVTPTRIGRRTEAAQWTESAADRPTFLTATGPGTLTFAAFQPHCQDVFSFHDPLAQLPRQFDRLGYQVIGWHATASDDPLADPKVREALEGVLGWQTDRAPAPDARTVYTGRVHGVLPHYDPSGEERPDPTVSVADSARSAFTALTTNKAAATPALTLAPALFDQLQSNTLTRADDPDNAHRLADILLGAGFGEGTASYAWHAVPPSTSDEPASPEDERRARSVEAALNAAQHAHDRADRELAGLRRRLYGMWRLQGLPVLPRGYHHQQLTQELDPGREGSLAARVRADREAVDRMRAALPAGDTPAQLAESVRRYADGHGLPTGWDLKRVAPAPFQRALDPAVVLQGAGSLPLSDDTTLRCRFGGQTVTAVGLPGTDVVFTAERPDLACNTLDLGAGEHSAMPGSARALLREAFLLDPHGAAAQPRPTGGPADTGAPTPRTGTAPAFGGEPWEQPWHPLHLLWEVEYHPLPHDQWEFDGDRYTCPQPRPEAARTYTGRTLLSDHLPRSLADQLRQYAPEDPELASYCDTLADRMVRGDVLSSSLAGLRDMLIGQDPGQGVPPLGAPPELAELIGDAYRTSPDPGPLPVPFEGWPDSGFQQLRAGQFRFLRLTLVDSFGRALDVITPAGTGGASSLRHPVVADALRPQHVAEALGTTPEHVVQLPPRLPQAARLGLDLMDADRGAHPATHLDDGSPLAGWIVPNLVDGSLTVHAPDGTALGLLRWAYRIGRPAREAVWTPLPGDAPAGLDALRTAFPHLHTLVTWLQGTGADGSPLPAAMDLLETSLVDIVPTAGAASAALAGRPLALVRCRLHLDLDGPPPTDPGWQHIFDHDPPRPEFTGYSWPVRLGEQLRIGDGLVGYFADTDPGVLRTVVAPSDAHPRIAAIGDGTHLRVAAGAPQHLTLLVDPHAPVHATTNLLPTATLEIPHRFTDGPLNRMRTVLRTGPLLTPATALPEDAVALPVRTVDDQTWTWAERAGDGTWARFATSAASTTPRWDGRAPVLRSGLLTSRGPLPQGDAATSDDDDAASE</sequence>
<keyword evidence="4" id="KW-1185">Reference proteome</keyword>
<keyword evidence="1" id="KW-0175">Coiled coil</keyword>
<feature type="compositionally biased region" description="Low complexity" evidence="2">
    <location>
        <begin position="558"/>
        <end position="577"/>
    </location>
</feature>
<feature type="region of interest" description="Disordered" evidence="2">
    <location>
        <begin position="553"/>
        <end position="577"/>
    </location>
</feature>
<feature type="coiled-coil region" evidence="1">
    <location>
        <begin position="353"/>
        <end position="380"/>
    </location>
</feature>
<evidence type="ECO:0000256" key="2">
    <source>
        <dbReference type="SAM" id="MobiDB-lite"/>
    </source>
</evidence>
<feature type="compositionally biased region" description="Acidic residues" evidence="2">
    <location>
        <begin position="1154"/>
        <end position="1163"/>
    </location>
</feature>
<evidence type="ECO:0000313" key="4">
    <source>
        <dbReference type="Proteomes" id="UP001142374"/>
    </source>
</evidence>
<evidence type="ECO:0000313" key="3">
    <source>
        <dbReference type="EMBL" id="MCQ8773527.1"/>
    </source>
</evidence>